<evidence type="ECO:0000313" key="2">
    <source>
        <dbReference type="EMBL" id="MER5172600.1"/>
    </source>
</evidence>
<accession>A0ABV1SI70</accession>
<evidence type="ECO:0000313" key="3">
    <source>
        <dbReference type="Proteomes" id="UP001438953"/>
    </source>
</evidence>
<keyword evidence="3" id="KW-1185">Reference proteome</keyword>
<keyword evidence="1" id="KW-0732">Signal</keyword>
<sequence length="142" mass="14883">MRLASTLIGTTATTLLAALPFSLLGAPQESADRAAILLYSDPALPTVFREALGSALSQLAKGEKVLSVPMQDAPLDGGQILVRYSSTTFNSTVISGFLSWEDATGHGATGPTIGLSAMDREIGDDLLRDFAADLTQNFDLPL</sequence>
<dbReference type="Proteomes" id="UP001438953">
    <property type="component" value="Unassembled WGS sequence"/>
</dbReference>
<gene>
    <name evidence="2" type="ORF">VSX56_12530</name>
</gene>
<name>A0ABV1SI70_9RHOB</name>
<protein>
    <recommendedName>
        <fullName evidence="4">DUF4410 domain-containing protein</fullName>
    </recommendedName>
</protein>
<feature type="signal peptide" evidence="1">
    <location>
        <begin position="1"/>
        <end position="17"/>
    </location>
</feature>
<comment type="caution">
    <text evidence="2">The sequence shown here is derived from an EMBL/GenBank/DDBJ whole genome shotgun (WGS) entry which is preliminary data.</text>
</comment>
<feature type="chain" id="PRO_5047536659" description="DUF4410 domain-containing protein" evidence="1">
    <location>
        <begin position="18"/>
        <end position="142"/>
    </location>
</feature>
<reference evidence="2 3" key="1">
    <citation type="submission" date="2024-06" db="EMBL/GenBank/DDBJ databases">
        <title>Thioclava kandeliae sp. nov. from a rhizosphere soil sample of Kandelia candel in a mangrove.</title>
        <authorList>
            <person name="Mu T."/>
        </authorList>
    </citation>
    <scope>NUCLEOTIDE SEQUENCE [LARGE SCALE GENOMIC DNA]</scope>
    <source>
        <strain evidence="2 3">CPCC 100088</strain>
    </source>
</reference>
<dbReference type="RefSeq" id="WP_350937519.1">
    <property type="nucleotide sequence ID" value="NZ_JAYWLC010000009.1"/>
</dbReference>
<dbReference type="EMBL" id="JAYWLC010000009">
    <property type="protein sequence ID" value="MER5172600.1"/>
    <property type="molecule type" value="Genomic_DNA"/>
</dbReference>
<evidence type="ECO:0008006" key="4">
    <source>
        <dbReference type="Google" id="ProtNLM"/>
    </source>
</evidence>
<evidence type="ECO:0000256" key="1">
    <source>
        <dbReference type="SAM" id="SignalP"/>
    </source>
</evidence>
<proteinExistence type="predicted"/>
<organism evidence="2 3">
    <name type="scientific">Thioclava kandeliae</name>
    <dbReference type="NCBI Taxonomy" id="3070818"/>
    <lineage>
        <taxon>Bacteria</taxon>
        <taxon>Pseudomonadati</taxon>
        <taxon>Pseudomonadota</taxon>
        <taxon>Alphaproteobacteria</taxon>
        <taxon>Rhodobacterales</taxon>
        <taxon>Paracoccaceae</taxon>
        <taxon>Thioclava</taxon>
    </lineage>
</organism>